<evidence type="ECO:0000313" key="2">
    <source>
        <dbReference type="EMBL" id="MBU2668771.1"/>
    </source>
</evidence>
<dbReference type="PROSITE" id="PS51819">
    <property type="entry name" value="VOC"/>
    <property type="match status" value="1"/>
</dbReference>
<dbReference type="Proteomes" id="UP001519654">
    <property type="component" value="Unassembled WGS sequence"/>
</dbReference>
<name>A0ABS5YZA9_9ACTN</name>
<dbReference type="PANTHER" id="PTHR39175">
    <property type="entry name" value="FAMILY PROTEIN, PUTATIVE (AFU_ORTHOLOGUE AFUA_3G15060)-RELATED"/>
    <property type="match status" value="1"/>
</dbReference>
<sequence>MGGMFERLHHVQILCPPGGEDAARAFYGGVLGMTEVAKPPELKARGGCWFRSGGWEVHVSPVEDFSPQRRAHPGVLVNGLDDLARQLETAGRPVTWDPHFPGHRRFYAQDDHGNRLEFLEPAEIKD</sequence>
<keyword evidence="3" id="KW-1185">Reference proteome</keyword>
<dbReference type="PANTHER" id="PTHR39175:SF1">
    <property type="entry name" value="FAMILY PROTEIN, PUTATIVE (AFU_ORTHOLOGUE AFUA_3G15060)-RELATED"/>
    <property type="match status" value="1"/>
</dbReference>
<proteinExistence type="predicted"/>
<dbReference type="Pfam" id="PF00903">
    <property type="entry name" value="Glyoxalase"/>
    <property type="match status" value="1"/>
</dbReference>
<gene>
    <name evidence="2" type="ORF">KOI35_35200</name>
</gene>
<accession>A0ABS5YZA9</accession>
<dbReference type="Gene3D" id="3.10.180.10">
    <property type="entry name" value="2,3-Dihydroxybiphenyl 1,2-Dioxygenase, domain 1"/>
    <property type="match status" value="1"/>
</dbReference>
<dbReference type="EMBL" id="JAHKKG010000012">
    <property type="protein sequence ID" value="MBU2668771.1"/>
    <property type="molecule type" value="Genomic_DNA"/>
</dbReference>
<feature type="domain" description="VOC" evidence="1">
    <location>
        <begin position="7"/>
        <end position="121"/>
    </location>
</feature>
<protein>
    <submittedName>
        <fullName evidence="2">VOC family protein</fullName>
    </submittedName>
</protein>
<evidence type="ECO:0000313" key="3">
    <source>
        <dbReference type="Proteomes" id="UP001519654"/>
    </source>
</evidence>
<dbReference type="InterPro" id="IPR037523">
    <property type="entry name" value="VOC_core"/>
</dbReference>
<dbReference type="InterPro" id="IPR029068">
    <property type="entry name" value="Glyas_Bleomycin-R_OHBP_Dase"/>
</dbReference>
<evidence type="ECO:0000259" key="1">
    <source>
        <dbReference type="PROSITE" id="PS51819"/>
    </source>
</evidence>
<dbReference type="InterPro" id="IPR004360">
    <property type="entry name" value="Glyas_Fos-R_dOase_dom"/>
</dbReference>
<comment type="caution">
    <text evidence="2">The sequence shown here is derived from an EMBL/GenBank/DDBJ whole genome shotgun (WGS) entry which is preliminary data.</text>
</comment>
<reference evidence="2 3" key="1">
    <citation type="submission" date="2021-06" db="EMBL/GenBank/DDBJ databases">
        <title>Actinoplanes lichenicola sp. nov., and Actinoplanes ovalisporus sp. nov., isolated from lichen in Thailand.</title>
        <authorList>
            <person name="Saeng-In P."/>
            <person name="Kanchanasin P."/>
            <person name="Yuki M."/>
            <person name="Kudo T."/>
            <person name="Ohkuma M."/>
            <person name="Phongsopitanun W."/>
            <person name="Tanasupawat S."/>
        </authorList>
    </citation>
    <scope>NUCLEOTIDE SEQUENCE [LARGE SCALE GENOMIC DNA]</scope>
    <source>
        <strain evidence="2 3">NBRC 110975</strain>
    </source>
</reference>
<organism evidence="2 3">
    <name type="scientific">Paractinoplanes bogorensis</name>
    <dbReference type="NCBI Taxonomy" id="1610840"/>
    <lineage>
        <taxon>Bacteria</taxon>
        <taxon>Bacillati</taxon>
        <taxon>Actinomycetota</taxon>
        <taxon>Actinomycetes</taxon>
        <taxon>Micromonosporales</taxon>
        <taxon>Micromonosporaceae</taxon>
        <taxon>Paractinoplanes</taxon>
    </lineage>
</organism>
<dbReference type="SUPFAM" id="SSF54593">
    <property type="entry name" value="Glyoxalase/Bleomycin resistance protein/Dihydroxybiphenyl dioxygenase"/>
    <property type="match status" value="1"/>
</dbReference>